<dbReference type="Proteomes" id="UP000799444">
    <property type="component" value="Unassembled WGS sequence"/>
</dbReference>
<accession>A0A9P4RBC1</accession>
<comment type="caution">
    <text evidence="2">The sequence shown here is derived from an EMBL/GenBank/DDBJ whole genome shotgun (WGS) entry which is preliminary data.</text>
</comment>
<proteinExistence type="predicted"/>
<dbReference type="AlphaFoldDB" id="A0A9P4RBC1"/>
<name>A0A9P4RBC1_9PLEO</name>
<keyword evidence="3" id="KW-1185">Reference proteome</keyword>
<dbReference type="EMBL" id="ML996099">
    <property type="protein sequence ID" value="KAF2740875.1"/>
    <property type="molecule type" value="Genomic_DNA"/>
</dbReference>
<feature type="compositionally biased region" description="Basic and acidic residues" evidence="1">
    <location>
        <begin position="1"/>
        <end position="17"/>
    </location>
</feature>
<organism evidence="2 3">
    <name type="scientific">Polyplosphaeria fusca</name>
    <dbReference type="NCBI Taxonomy" id="682080"/>
    <lineage>
        <taxon>Eukaryota</taxon>
        <taxon>Fungi</taxon>
        <taxon>Dikarya</taxon>
        <taxon>Ascomycota</taxon>
        <taxon>Pezizomycotina</taxon>
        <taxon>Dothideomycetes</taxon>
        <taxon>Pleosporomycetidae</taxon>
        <taxon>Pleosporales</taxon>
        <taxon>Tetraplosphaeriaceae</taxon>
        <taxon>Polyplosphaeria</taxon>
    </lineage>
</organism>
<sequence length="127" mass="14064">MVMKGSERENHLKDPHDPPTGGSKAVSHFSPSSPANTVSRQEKRAFVPPSCASAPTAARASQERSAGLEAQTLRSEAVRVRQLRTSNITRHWIHRLPSLIRMSEIRVLARRCLRLTSSSLQSRDAGR</sequence>
<feature type="region of interest" description="Disordered" evidence="1">
    <location>
        <begin position="1"/>
        <end position="68"/>
    </location>
</feature>
<gene>
    <name evidence="2" type="ORF">EJ04DRAFT_168910</name>
</gene>
<evidence type="ECO:0000256" key="1">
    <source>
        <dbReference type="SAM" id="MobiDB-lite"/>
    </source>
</evidence>
<evidence type="ECO:0000313" key="2">
    <source>
        <dbReference type="EMBL" id="KAF2740875.1"/>
    </source>
</evidence>
<feature type="compositionally biased region" description="Polar residues" evidence="1">
    <location>
        <begin position="29"/>
        <end position="39"/>
    </location>
</feature>
<evidence type="ECO:0000313" key="3">
    <source>
        <dbReference type="Proteomes" id="UP000799444"/>
    </source>
</evidence>
<protein>
    <submittedName>
        <fullName evidence="2">Uncharacterized protein</fullName>
    </submittedName>
</protein>
<reference evidence="2" key="1">
    <citation type="journal article" date="2020" name="Stud. Mycol.">
        <title>101 Dothideomycetes genomes: a test case for predicting lifestyles and emergence of pathogens.</title>
        <authorList>
            <person name="Haridas S."/>
            <person name="Albert R."/>
            <person name="Binder M."/>
            <person name="Bloem J."/>
            <person name="Labutti K."/>
            <person name="Salamov A."/>
            <person name="Andreopoulos B."/>
            <person name="Baker S."/>
            <person name="Barry K."/>
            <person name="Bills G."/>
            <person name="Bluhm B."/>
            <person name="Cannon C."/>
            <person name="Castanera R."/>
            <person name="Culley D."/>
            <person name="Daum C."/>
            <person name="Ezra D."/>
            <person name="Gonzalez J."/>
            <person name="Henrissat B."/>
            <person name="Kuo A."/>
            <person name="Liang C."/>
            <person name="Lipzen A."/>
            <person name="Lutzoni F."/>
            <person name="Magnuson J."/>
            <person name="Mondo S."/>
            <person name="Nolan M."/>
            <person name="Ohm R."/>
            <person name="Pangilinan J."/>
            <person name="Park H.-J."/>
            <person name="Ramirez L."/>
            <person name="Alfaro M."/>
            <person name="Sun H."/>
            <person name="Tritt A."/>
            <person name="Yoshinaga Y."/>
            <person name="Zwiers L.-H."/>
            <person name="Turgeon B."/>
            <person name="Goodwin S."/>
            <person name="Spatafora J."/>
            <person name="Crous P."/>
            <person name="Grigoriev I."/>
        </authorList>
    </citation>
    <scope>NUCLEOTIDE SEQUENCE</scope>
    <source>
        <strain evidence="2">CBS 125425</strain>
    </source>
</reference>